<feature type="domain" description="Endonuclease GajA/Old nuclease/RecF-like AAA" evidence="1">
    <location>
        <begin position="17"/>
        <end position="400"/>
    </location>
</feature>
<evidence type="ECO:0000313" key="3">
    <source>
        <dbReference type="Proteomes" id="UP000184038"/>
    </source>
</evidence>
<dbReference type="Gene3D" id="3.40.50.300">
    <property type="entry name" value="P-loop containing nucleotide triphosphate hydrolases"/>
    <property type="match status" value="1"/>
</dbReference>
<dbReference type="AlphaFoldDB" id="A0A1M7HV26"/>
<organism evidence="2 3">
    <name type="scientific">Anaerosporobacter mobilis DSM 15930</name>
    <dbReference type="NCBI Taxonomy" id="1120996"/>
    <lineage>
        <taxon>Bacteria</taxon>
        <taxon>Bacillati</taxon>
        <taxon>Bacillota</taxon>
        <taxon>Clostridia</taxon>
        <taxon>Lachnospirales</taxon>
        <taxon>Lachnospiraceae</taxon>
        <taxon>Anaerosporobacter</taxon>
    </lineage>
</organism>
<gene>
    <name evidence="2" type="ORF">SAMN02746066_01591</name>
</gene>
<reference evidence="2 3" key="1">
    <citation type="submission" date="2016-11" db="EMBL/GenBank/DDBJ databases">
        <authorList>
            <person name="Jaros S."/>
            <person name="Januszkiewicz K."/>
            <person name="Wedrychowicz H."/>
        </authorList>
    </citation>
    <scope>NUCLEOTIDE SEQUENCE [LARGE SCALE GENOMIC DNA]</scope>
    <source>
        <strain evidence="2 3">DSM 15930</strain>
    </source>
</reference>
<name>A0A1M7HV26_9FIRM</name>
<dbReference type="InterPro" id="IPR041685">
    <property type="entry name" value="AAA_GajA/Old/RecF-like"/>
</dbReference>
<dbReference type="SUPFAM" id="SSF52540">
    <property type="entry name" value="P-loop containing nucleoside triphosphate hydrolases"/>
    <property type="match status" value="1"/>
</dbReference>
<dbReference type="STRING" id="1120996.SAMN02746066_01591"/>
<dbReference type="EMBL" id="FRCP01000008">
    <property type="protein sequence ID" value="SHM32325.1"/>
    <property type="molecule type" value="Genomic_DNA"/>
</dbReference>
<keyword evidence="2" id="KW-0547">Nucleotide-binding</keyword>
<dbReference type="PANTHER" id="PTHR43581">
    <property type="entry name" value="ATP/GTP PHOSPHATASE"/>
    <property type="match status" value="1"/>
</dbReference>
<evidence type="ECO:0000313" key="2">
    <source>
        <dbReference type="EMBL" id="SHM32325.1"/>
    </source>
</evidence>
<dbReference type="InterPro" id="IPR027417">
    <property type="entry name" value="P-loop_NTPase"/>
</dbReference>
<dbReference type="Proteomes" id="UP000184038">
    <property type="component" value="Unassembled WGS sequence"/>
</dbReference>
<proteinExistence type="predicted"/>
<evidence type="ECO:0000259" key="1">
    <source>
        <dbReference type="Pfam" id="PF13175"/>
    </source>
</evidence>
<dbReference type="GO" id="GO:0005524">
    <property type="term" value="F:ATP binding"/>
    <property type="evidence" value="ECO:0007669"/>
    <property type="project" value="UniProtKB-KW"/>
</dbReference>
<accession>A0A1M7HV26</accession>
<keyword evidence="2" id="KW-0067">ATP-binding</keyword>
<dbReference type="Pfam" id="PF13175">
    <property type="entry name" value="AAA_15"/>
    <property type="match status" value="1"/>
</dbReference>
<keyword evidence="3" id="KW-1185">Reference proteome</keyword>
<dbReference type="InterPro" id="IPR051396">
    <property type="entry name" value="Bact_Antivir_Def_Nuclease"/>
</dbReference>
<protein>
    <submittedName>
        <fullName evidence="2">Predicted ATP-binding protein involved in virulence</fullName>
    </submittedName>
</protein>
<dbReference type="RefSeq" id="WP_073285653.1">
    <property type="nucleotide sequence ID" value="NZ_FRCP01000008.1"/>
</dbReference>
<dbReference type="PANTHER" id="PTHR43581:SF2">
    <property type="entry name" value="EXCINUCLEASE ATPASE SUBUNIT"/>
    <property type="match status" value="1"/>
</dbReference>
<sequence length="421" mass="49816">MIAISITRLFGRFNYDVRLKSDGLTIITGPNGYGKSTILKCIDALSRELEGMLFFSALDFESMVIEFENKKTEIKKTPKELLINGIPLNIQFQMQQLKRRPYFHQIDENRWIDVRRGEEIEIGEYLSRNFLKEYGEPDFDNNKKTVTKKILVELKKIKESLGKIYFIKEQRLIREQISFSSDNKLVNVIEELPIKFKTVMSDVMSKYSSVSNELDSSYPNRLFSNEGAITKEEYQRNIEIMNTRFEKLNRYDLSTMQNLNNVLFKDEHAKALKIYFDDFEIKYKVYEDFINKLEMFTNIINDRLSFKRIVISRELGISIEDTEQPQKDLSLMQLSSGEKQEIVLFYQLIFETENNILLLIDEPEISLHITWQKRFMDDLMKIIKYKNMNVIVATHSPQIINNHWENQIDLGEIYAEQLDKE</sequence>